<dbReference type="AlphaFoldDB" id="A0A0C2XA92"/>
<sequence>MIKIDYTLSVSSPKDAEIGDLSPSKSHSFEVKGDKESYKDYYGGLRDALGKARNTVGDELTKWKELVGKDEEKLNSVKQNEREEEEELEEEEVCMR</sequence>
<protein>
    <submittedName>
        <fullName evidence="2">Uncharacterized protein</fullName>
    </submittedName>
</protein>
<gene>
    <name evidence="2" type="ORF">M378DRAFT_65485</name>
</gene>
<feature type="region of interest" description="Disordered" evidence="1">
    <location>
        <begin position="73"/>
        <end position="96"/>
    </location>
</feature>
<organism evidence="2 3">
    <name type="scientific">Amanita muscaria (strain Koide BX008)</name>
    <dbReference type="NCBI Taxonomy" id="946122"/>
    <lineage>
        <taxon>Eukaryota</taxon>
        <taxon>Fungi</taxon>
        <taxon>Dikarya</taxon>
        <taxon>Basidiomycota</taxon>
        <taxon>Agaricomycotina</taxon>
        <taxon>Agaricomycetes</taxon>
        <taxon>Agaricomycetidae</taxon>
        <taxon>Agaricales</taxon>
        <taxon>Pluteineae</taxon>
        <taxon>Amanitaceae</taxon>
        <taxon>Amanita</taxon>
    </lineage>
</organism>
<dbReference type="EMBL" id="KN818222">
    <property type="protein sequence ID" value="KIL71312.1"/>
    <property type="molecule type" value="Genomic_DNA"/>
</dbReference>
<dbReference type="OrthoDB" id="2553859at2759"/>
<dbReference type="Proteomes" id="UP000054549">
    <property type="component" value="Unassembled WGS sequence"/>
</dbReference>
<dbReference type="HOGENOM" id="CLU_148177_1_0_1"/>
<reference evidence="2 3" key="1">
    <citation type="submission" date="2014-04" db="EMBL/GenBank/DDBJ databases">
        <title>Evolutionary Origins and Diversification of the Mycorrhizal Mutualists.</title>
        <authorList>
            <consortium name="DOE Joint Genome Institute"/>
            <consortium name="Mycorrhizal Genomics Consortium"/>
            <person name="Kohler A."/>
            <person name="Kuo A."/>
            <person name="Nagy L.G."/>
            <person name="Floudas D."/>
            <person name="Copeland A."/>
            <person name="Barry K.W."/>
            <person name="Cichocki N."/>
            <person name="Veneault-Fourrey C."/>
            <person name="LaButti K."/>
            <person name="Lindquist E.A."/>
            <person name="Lipzen A."/>
            <person name="Lundell T."/>
            <person name="Morin E."/>
            <person name="Murat C."/>
            <person name="Riley R."/>
            <person name="Ohm R."/>
            <person name="Sun H."/>
            <person name="Tunlid A."/>
            <person name="Henrissat B."/>
            <person name="Grigoriev I.V."/>
            <person name="Hibbett D.S."/>
            <person name="Martin F."/>
        </authorList>
    </citation>
    <scope>NUCLEOTIDE SEQUENCE [LARGE SCALE GENOMIC DNA]</scope>
    <source>
        <strain evidence="2 3">Koide BX008</strain>
    </source>
</reference>
<accession>A0A0C2XA92</accession>
<evidence type="ECO:0000256" key="1">
    <source>
        <dbReference type="SAM" id="MobiDB-lite"/>
    </source>
</evidence>
<dbReference type="InParanoid" id="A0A0C2XA92"/>
<keyword evidence="3" id="KW-1185">Reference proteome</keyword>
<evidence type="ECO:0000313" key="2">
    <source>
        <dbReference type="EMBL" id="KIL71312.1"/>
    </source>
</evidence>
<dbReference type="STRING" id="946122.A0A0C2XA92"/>
<feature type="compositionally biased region" description="Acidic residues" evidence="1">
    <location>
        <begin position="82"/>
        <end position="96"/>
    </location>
</feature>
<evidence type="ECO:0000313" key="3">
    <source>
        <dbReference type="Proteomes" id="UP000054549"/>
    </source>
</evidence>
<name>A0A0C2XA92_AMAMK</name>
<proteinExistence type="predicted"/>